<dbReference type="Pfam" id="PF02559">
    <property type="entry name" value="CarD_TRCF_RID"/>
    <property type="match status" value="1"/>
</dbReference>
<sequence length="169" mass="19658">MEARLLFHVGDKIVYPNQGVGTIQYIEDKEFCGEIQKYYKIHLINNNMDVLIPAKRLEHCNLRGISDINTLNNLLSDFKHPDFDLENFISSTSKQRIIDNNEKLKVGSLKNFFEVVYDLTKLNAVKSLNLNEKQILFKAKKFLLDEISLIKNISEEEADEFLNENLIIH</sequence>
<dbReference type="AlphaFoldDB" id="A0A6I1MRL7"/>
<dbReference type="GO" id="GO:0009303">
    <property type="term" value="P:rRNA transcription"/>
    <property type="evidence" value="ECO:0007669"/>
    <property type="project" value="TreeGrafter"/>
</dbReference>
<dbReference type="SUPFAM" id="SSF141259">
    <property type="entry name" value="CarD-like"/>
    <property type="match status" value="1"/>
</dbReference>
<accession>A0A6I1MRL7</accession>
<organism evidence="2 3">
    <name type="scientific">Clostridium tarantellae</name>
    <dbReference type="NCBI Taxonomy" id="39493"/>
    <lineage>
        <taxon>Bacteria</taxon>
        <taxon>Bacillati</taxon>
        <taxon>Bacillota</taxon>
        <taxon>Clostridia</taxon>
        <taxon>Eubacteriales</taxon>
        <taxon>Clostridiaceae</taxon>
        <taxon>Clostridium</taxon>
    </lineage>
</organism>
<keyword evidence="3" id="KW-1185">Reference proteome</keyword>
<dbReference type="OrthoDB" id="9786074at2"/>
<dbReference type="Gene3D" id="1.20.58.1290">
    <property type="entry name" value="CarD-like, C-terminal domain"/>
    <property type="match status" value="1"/>
</dbReference>
<dbReference type="InterPro" id="IPR052531">
    <property type="entry name" value="CarD-like_regulator"/>
</dbReference>
<dbReference type="PANTHER" id="PTHR38447">
    <property type="entry name" value="TRANSCRIPTION FACTOR YDEB-RELATED"/>
    <property type="match status" value="1"/>
</dbReference>
<dbReference type="EMBL" id="WHJC01000078">
    <property type="protein sequence ID" value="MPQ43541.1"/>
    <property type="molecule type" value="Genomic_DNA"/>
</dbReference>
<dbReference type="InterPro" id="IPR036101">
    <property type="entry name" value="CarD-like/TRCF_RID_sf"/>
</dbReference>
<evidence type="ECO:0000313" key="3">
    <source>
        <dbReference type="Proteomes" id="UP000430345"/>
    </source>
</evidence>
<comment type="caution">
    <text evidence="2">The sequence shown here is derived from an EMBL/GenBank/DDBJ whole genome shotgun (WGS) entry which is preliminary data.</text>
</comment>
<dbReference type="InterPro" id="IPR003711">
    <property type="entry name" value="CarD-like/TRCF_RID"/>
</dbReference>
<proteinExistence type="predicted"/>
<dbReference type="Pfam" id="PF21095">
    <property type="entry name" value="CarD_C"/>
    <property type="match status" value="1"/>
</dbReference>
<dbReference type="Proteomes" id="UP000430345">
    <property type="component" value="Unassembled WGS sequence"/>
</dbReference>
<name>A0A6I1MRL7_9CLOT</name>
<dbReference type="InterPro" id="IPR048792">
    <property type="entry name" value="CarD_C"/>
</dbReference>
<gene>
    <name evidence="2" type="ORF">GBZ86_07200</name>
</gene>
<evidence type="ECO:0000259" key="1">
    <source>
        <dbReference type="SMART" id="SM01058"/>
    </source>
</evidence>
<reference evidence="2 3" key="1">
    <citation type="submission" date="2019-10" db="EMBL/GenBank/DDBJ databases">
        <title>The Genome Sequence of Clostridium tarantellae Isolated from Fish Brain.</title>
        <authorList>
            <person name="Bano L."/>
            <person name="Kiel M."/>
            <person name="Sales G."/>
            <person name="Doxey A.C."/>
            <person name="Mansfield M.J."/>
            <person name="Schiavone M."/>
            <person name="Rossetto O."/>
            <person name="Pirazzini M."/>
            <person name="Dobrindt U."/>
            <person name="Montecucco C."/>
        </authorList>
    </citation>
    <scope>NUCLEOTIDE SEQUENCE [LARGE SCALE GENOMIC DNA]</scope>
    <source>
        <strain evidence="2 3">DSM 3997</strain>
    </source>
</reference>
<dbReference type="InterPro" id="IPR042215">
    <property type="entry name" value="CarD-like_C"/>
</dbReference>
<protein>
    <submittedName>
        <fullName evidence="2">CarD family transcriptional regulator</fullName>
    </submittedName>
</protein>
<feature type="domain" description="CarD-like/TRCF RNAP-interacting" evidence="1">
    <location>
        <begin position="6"/>
        <end position="120"/>
    </location>
</feature>
<dbReference type="SMART" id="SM01058">
    <property type="entry name" value="CarD_TRCF"/>
    <property type="match status" value="1"/>
</dbReference>
<dbReference type="PANTHER" id="PTHR38447:SF1">
    <property type="entry name" value="RNA POLYMERASE-BINDING TRANSCRIPTION FACTOR CARD"/>
    <property type="match status" value="1"/>
</dbReference>
<dbReference type="Gene3D" id="2.40.10.170">
    <property type="match status" value="1"/>
</dbReference>
<evidence type="ECO:0000313" key="2">
    <source>
        <dbReference type="EMBL" id="MPQ43541.1"/>
    </source>
</evidence>